<dbReference type="GO" id="GO:0016020">
    <property type="term" value="C:membrane"/>
    <property type="evidence" value="ECO:0007669"/>
    <property type="project" value="UniProtKB-SubCell"/>
</dbReference>
<organism evidence="7 8">
    <name type="scientific">Flavivirga rizhaonensis</name>
    <dbReference type="NCBI Taxonomy" id="2559571"/>
    <lineage>
        <taxon>Bacteria</taxon>
        <taxon>Pseudomonadati</taxon>
        <taxon>Bacteroidota</taxon>
        <taxon>Flavobacteriia</taxon>
        <taxon>Flavobacteriales</taxon>
        <taxon>Flavobacteriaceae</taxon>
        <taxon>Flavivirga</taxon>
    </lineage>
</organism>
<dbReference type="Pfam" id="PF00756">
    <property type="entry name" value="Esterase"/>
    <property type="match status" value="1"/>
</dbReference>
<evidence type="ECO:0000259" key="6">
    <source>
        <dbReference type="Pfam" id="PF04932"/>
    </source>
</evidence>
<dbReference type="OrthoDB" id="9803578at2"/>
<feature type="transmembrane region" description="Helical" evidence="5">
    <location>
        <begin position="88"/>
        <end position="103"/>
    </location>
</feature>
<dbReference type="InterPro" id="IPR000801">
    <property type="entry name" value="Esterase-like"/>
</dbReference>
<feature type="domain" description="O-antigen ligase-related" evidence="6">
    <location>
        <begin position="72"/>
        <end position="220"/>
    </location>
</feature>
<name>A0A4S1DVL7_9FLAO</name>
<dbReference type="PANTHER" id="PTHR48098:SF6">
    <property type="entry name" value="FERRI-BACILLIBACTIN ESTERASE BESA"/>
    <property type="match status" value="1"/>
</dbReference>
<dbReference type="RefSeq" id="WP_135877489.1">
    <property type="nucleotide sequence ID" value="NZ_SRSO01000016.1"/>
</dbReference>
<feature type="transmembrane region" description="Helical" evidence="5">
    <location>
        <begin position="208"/>
        <end position="230"/>
    </location>
</feature>
<feature type="transmembrane region" description="Helical" evidence="5">
    <location>
        <begin position="291"/>
        <end position="311"/>
    </location>
</feature>
<feature type="transmembrane region" description="Helical" evidence="5">
    <location>
        <begin position="261"/>
        <end position="284"/>
    </location>
</feature>
<reference evidence="7 8" key="1">
    <citation type="submission" date="2019-04" db="EMBL/GenBank/DDBJ databases">
        <authorList>
            <person name="Liu A."/>
        </authorList>
    </citation>
    <scope>NUCLEOTIDE SEQUENCE [LARGE SCALE GENOMIC DNA]</scope>
    <source>
        <strain evidence="7 8">RZ03</strain>
    </source>
</reference>
<dbReference type="AlphaFoldDB" id="A0A4S1DVL7"/>
<evidence type="ECO:0000256" key="4">
    <source>
        <dbReference type="ARBA" id="ARBA00023136"/>
    </source>
</evidence>
<proteinExistence type="predicted"/>
<evidence type="ECO:0000256" key="5">
    <source>
        <dbReference type="SAM" id="Phobius"/>
    </source>
</evidence>
<gene>
    <name evidence="7" type="ORF">EM932_12275</name>
</gene>
<dbReference type="EMBL" id="SRSO01000016">
    <property type="protein sequence ID" value="TGV02137.1"/>
    <property type="molecule type" value="Genomic_DNA"/>
</dbReference>
<feature type="transmembrane region" description="Helical" evidence="5">
    <location>
        <begin position="115"/>
        <end position="137"/>
    </location>
</feature>
<keyword evidence="4 5" id="KW-0472">Membrane</keyword>
<evidence type="ECO:0000256" key="1">
    <source>
        <dbReference type="ARBA" id="ARBA00004141"/>
    </source>
</evidence>
<dbReference type="Pfam" id="PF04932">
    <property type="entry name" value="Wzy_C"/>
    <property type="match status" value="1"/>
</dbReference>
<keyword evidence="8" id="KW-1185">Reference proteome</keyword>
<dbReference type="PANTHER" id="PTHR48098">
    <property type="entry name" value="ENTEROCHELIN ESTERASE-RELATED"/>
    <property type="match status" value="1"/>
</dbReference>
<dbReference type="SUPFAM" id="SSF53474">
    <property type="entry name" value="alpha/beta-Hydrolases"/>
    <property type="match status" value="1"/>
</dbReference>
<accession>A0A4S1DVL7</accession>
<dbReference type="Proteomes" id="UP000307602">
    <property type="component" value="Unassembled WGS sequence"/>
</dbReference>
<evidence type="ECO:0000256" key="3">
    <source>
        <dbReference type="ARBA" id="ARBA00022989"/>
    </source>
</evidence>
<keyword evidence="2 5" id="KW-0812">Transmembrane</keyword>
<feature type="transmembrane region" description="Helical" evidence="5">
    <location>
        <begin position="39"/>
        <end position="57"/>
    </location>
</feature>
<evidence type="ECO:0000313" key="7">
    <source>
        <dbReference type="EMBL" id="TGV02137.1"/>
    </source>
</evidence>
<dbReference type="InterPro" id="IPR029058">
    <property type="entry name" value="AB_hydrolase_fold"/>
</dbReference>
<keyword evidence="3 5" id="KW-1133">Transmembrane helix</keyword>
<feature type="transmembrane region" description="Helical" evidence="5">
    <location>
        <begin position="64"/>
        <end position="82"/>
    </location>
</feature>
<feature type="transmembrane region" description="Helical" evidence="5">
    <location>
        <begin position="237"/>
        <end position="255"/>
    </location>
</feature>
<protein>
    <recommendedName>
        <fullName evidence="6">O-antigen ligase-related domain-containing protein</fullName>
    </recommendedName>
</protein>
<sequence length="715" mass="81579">MVLITCIIESGIALLQYFEVIETSNDYFKLLGSFKTPNFLGAYLGIGFSCLMWFFIVNKIEQKNMLIIGAICFLFIGIIIVITNSRSTWLSLLCSMIVLFITSKKSKQVLKKLPIATKIIGAVLFIVISIFASKFLYSLKPESVNGRALVAKITLQEIGKKPILGHGLFSFSGGYNRAKADYFLEAERSWEEIKNASYVFTPFNDYLLIAYEFGLLALFISFSMILYLIIKMKINPKTRLGCVLLVSVSVLALFTSPSSNFLLMFLGLLGLALIVTFGNFKVFILRLNKHLIYGMRLSFIILALASFYILINKGIGIKHFRDYTLSNKKALDREKIISLSMFTYNHGFSDAHLGKLLYDSGYKEDGYKYMEKAFFISSAPRIGKLLASYYIKDGNYKKAEEIYRLNIATEPYRYEGQMDLLSLMDKTNRYLEFTKIADKIINFPVKVPSEKVNNYKKIANLKAKKYSKLINSLPDLKGSLSNGKLVNSPILKKALPYKIYLPPIDKINKKLPVIYINDGYSYIRKGRLAKTLDSLIVNNIIKPVAAIFLDPRDKNENWKNIRQELFLCNPHFVDFFTDELIPKIEKLYPVSNNRKDRTILGVSFGGLAASYLGDQVPHIFKNIAMQSPAFHTCPDIYKSYELKPKKDLKIYLSFGTGRDTEKQDIPMVNILKSKGYELKVDIIENGGHNWNIWKEQLDNILVYFYGTPELPQTNQ</sequence>
<comment type="subcellular location">
    <subcellularLocation>
        <location evidence="1">Membrane</location>
        <topology evidence="1">Multi-pass membrane protein</topology>
    </subcellularLocation>
</comment>
<evidence type="ECO:0000256" key="2">
    <source>
        <dbReference type="ARBA" id="ARBA00022692"/>
    </source>
</evidence>
<evidence type="ECO:0000313" key="8">
    <source>
        <dbReference type="Proteomes" id="UP000307602"/>
    </source>
</evidence>
<dbReference type="Gene3D" id="3.40.50.1820">
    <property type="entry name" value="alpha/beta hydrolase"/>
    <property type="match status" value="1"/>
</dbReference>
<dbReference type="InterPro" id="IPR050583">
    <property type="entry name" value="Mycobacterial_A85_antigen"/>
</dbReference>
<comment type="caution">
    <text evidence="7">The sequence shown here is derived from an EMBL/GenBank/DDBJ whole genome shotgun (WGS) entry which is preliminary data.</text>
</comment>
<dbReference type="InterPro" id="IPR007016">
    <property type="entry name" value="O-antigen_ligase-rel_domated"/>
</dbReference>